<dbReference type="GeneID" id="118407365"/>
<evidence type="ECO:0000313" key="1">
    <source>
        <dbReference type="Proteomes" id="UP000001554"/>
    </source>
</evidence>
<evidence type="ECO:0000313" key="2">
    <source>
        <dbReference type="RefSeq" id="XP_035663722.1"/>
    </source>
</evidence>
<protein>
    <submittedName>
        <fullName evidence="2">Uncharacterized protein LOC118407365</fullName>
    </submittedName>
</protein>
<organism evidence="1 2">
    <name type="scientific">Branchiostoma floridae</name>
    <name type="common">Florida lancelet</name>
    <name type="synonym">Amphioxus</name>
    <dbReference type="NCBI Taxonomy" id="7739"/>
    <lineage>
        <taxon>Eukaryota</taxon>
        <taxon>Metazoa</taxon>
        <taxon>Chordata</taxon>
        <taxon>Cephalochordata</taxon>
        <taxon>Leptocardii</taxon>
        <taxon>Amphioxiformes</taxon>
        <taxon>Branchiostomatidae</taxon>
        <taxon>Branchiostoma</taxon>
    </lineage>
</organism>
<dbReference type="AlphaFoldDB" id="A0A9J7HUN7"/>
<dbReference type="OrthoDB" id="10621865at2759"/>
<dbReference type="Proteomes" id="UP000001554">
    <property type="component" value="Unplaced"/>
</dbReference>
<accession>A0A9J7HUN7</accession>
<reference evidence="2" key="1">
    <citation type="submission" date="2025-08" db="UniProtKB">
        <authorList>
            <consortium name="RefSeq"/>
        </authorList>
    </citation>
    <scope>IDENTIFICATION</scope>
    <source>
        <strain evidence="2">S238N-H82</strain>
        <tissue evidence="2">Testes</tissue>
    </source>
</reference>
<gene>
    <name evidence="2" type="primary">LOC118407365</name>
</gene>
<dbReference type="RefSeq" id="XP_035663722.1">
    <property type="nucleotide sequence ID" value="XM_035807829.1"/>
</dbReference>
<proteinExistence type="predicted"/>
<keyword evidence="1" id="KW-1185">Reference proteome</keyword>
<name>A0A9J7HUN7_BRAFL</name>
<sequence>MEALKNDKDTKHNTLDTLMKEAHLLNNIEWINLTDSGTVSVSISTLDHSISTHCHCGNHRPLEVPNPRREYVTLECVLLMQCVCLCCVLPLTILSMQSHYKVRKGLPDDSNQTMGKAKEEIMICHGASTHDIDITAVFGHGTHVKGASESKEQDTFVKGTARLFQQAVQAVDFANYGVQFGLSDHEIHHIVNTEAVAVQEQAAKKYQAWNRDGQKGRESDLRDDVVAERIQQLPRMLSQYKRE</sequence>
<dbReference type="KEGG" id="bfo:118407365"/>